<evidence type="ECO:0000313" key="7">
    <source>
        <dbReference type="Proteomes" id="UP000007303"/>
    </source>
</evidence>
<sequence length="184" mass="22032">MALPTLSTRVPSRFRYPGAYMDWHREREVEKQNQLETHARYLERQSVCTDRHDVWTSSQYLDKSMSEYNKQCRKEHHRASLELRRNRLRTLFQEEMNQLQAEQRDLIQDRKARRGRQQQKGERHSTARQDMREKLEADLLKDFVVTQWKKMQLSEDTQTERADPRAGGRGISGARSKKDVTQNN</sequence>
<dbReference type="EMBL" id="CAAE01014724">
    <property type="protein sequence ID" value="CAG03675.1"/>
    <property type="molecule type" value="Genomic_DNA"/>
</dbReference>
<accession>Q4S6Q7</accession>
<dbReference type="InterPro" id="IPR043596">
    <property type="entry name" value="CFAP53/TCHP"/>
</dbReference>
<feature type="region of interest" description="Disordered" evidence="4">
    <location>
        <begin position="153"/>
        <end position="184"/>
    </location>
</feature>
<dbReference type="PANTHER" id="PTHR31183">
    <property type="entry name" value="TRICHOPLEIN KERATIN FILAMENT-BINDING PROTEIN FAMILY MEMBER"/>
    <property type="match status" value="1"/>
</dbReference>
<protein>
    <submittedName>
        <fullName evidence="5">(spotted green pufferfish) hypothetical protein</fullName>
    </submittedName>
</protein>
<evidence type="ECO:0000256" key="2">
    <source>
        <dbReference type="ARBA" id="ARBA00022490"/>
    </source>
</evidence>
<dbReference type="GeneTree" id="ENSGT01070000253867"/>
<dbReference type="AlphaFoldDB" id="Q4S6Q7"/>
<dbReference type="GO" id="GO:0006915">
    <property type="term" value="P:apoptotic process"/>
    <property type="evidence" value="ECO:0007669"/>
    <property type="project" value="TreeGrafter"/>
</dbReference>
<dbReference type="HOGENOM" id="CLU_1467765_0_0_1"/>
<reference evidence="6" key="3">
    <citation type="submission" date="2025-05" db="UniProtKB">
        <authorList>
            <consortium name="Ensembl"/>
        </authorList>
    </citation>
    <scope>IDENTIFICATION</scope>
</reference>
<evidence type="ECO:0000256" key="3">
    <source>
        <dbReference type="ARBA" id="ARBA00023212"/>
    </source>
</evidence>
<feature type="region of interest" description="Disordered" evidence="4">
    <location>
        <begin position="110"/>
        <end position="130"/>
    </location>
</feature>
<keyword evidence="7" id="KW-1185">Reference proteome</keyword>
<comment type="subcellular location">
    <subcellularLocation>
        <location evidence="1">Cytoplasm</location>
        <location evidence="1">Cytoskeleton</location>
    </subcellularLocation>
</comment>
<feature type="compositionally biased region" description="Basic and acidic residues" evidence="4">
    <location>
        <begin position="119"/>
        <end position="130"/>
    </location>
</feature>
<gene>
    <name evidence="5" type="ORF">GSTENG00023168001</name>
</gene>
<keyword evidence="2" id="KW-0963">Cytoplasm</keyword>
<evidence type="ECO:0000313" key="5">
    <source>
        <dbReference type="EMBL" id="CAG03675.1"/>
    </source>
</evidence>
<reference evidence="5" key="2">
    <citation type="submission" date="2004-02" db="EMBL/GenBank/DDBJ databases">
        <authorList>
            <consortium name="Genoscope"/>
            <consortium name="Whitehead Institute Centre for Genome Research"/>
        </authorList>
    </citation>
    <scope>NUCLEOTIDE SEQUENCE</scope>
</reference>
<dbReference type="GO" id="GO:0045095">
    <property type="term" value="C:keratin filament"/>
    <property type="evidence" value="ECO:0007669"/>
    <property type="project" value="TreeGrafter"/>
</dbReference>
<evidence type="ECO:0000313" key="6">
    <source>
        <dbReference type="Ensembl" id="ENSTNIP00000015290.1"/>
    </source>
</evidence>
<dbReference type="Proteomes" id="UP000007303">
    <property type="component" value="Unassembled WGS sequence"/>
</dbReference>
<reference evidence="5 7" key="1">
    <citation type="journal article" date="2004" name="Nature">
        <title>Genome duplication in the teleost fish Tetraodon nigroviridis reveals the early vertebrate proto-karyotype.</title>
        <authorList>
            <person name="Jaillon O."/>
            <person name="Aury J.-M."/>
            <person name="Brunet F."/>
            <person name="Petit J.-L."/>
            <person name="Stange-Thomann N."/>
            <person name="Mauceli E."/>
            <person name="Bouneau L."/>
            <person name="Fischer C."/>
            <person name="Ozouf-Costaz C."/>
            <person name="Bernot A."/>
            <person name="Nicaud S."/>
            <person name="Jaffe D."/>
            <person name="Fisher S."/>
            <person name="Lutfalla G."/>
            <person name="Dossat C."/>
            <person name="Segurens B."/>
            <person name="Dasilva C."/>
            <person name="Salanoubat M."/>
            <person name="Levy M."/>
            <person name="Boudet N."/>
            <person name="Castellano S."/>
            <person name="Anthouard V."/>
            <person name="Jubin C."/>
            <person name="Castelli V."/>
            <person name="Katinka M."/>
            <person name="Vacherie B."/>
            <person name="Biemont C."/>
            <person name="Skalli Z."/>
            <person name="Cattolico L."/>
            <person name="Poulain J."/>
            <person name="De Berardinis V."/>
            <person name="Cruaud C."/>
            <person name="Duprat S."/>
            <person name="Brottier P."/>
            <person name="Coutanceau J.-P."/>
            <person name="Gouzy J."/>
            <person name="Parra G."/>
            <person name="Lardier G."/>
            <person name="Chapple C."/>
            <person name="McKernan K.J."/>
            <person name="McEwan P."/>
            <person name="Bosak S."/>
            <person name="Kellis M."/>
            <person name="Volff J.-N."/>
            <person name="Guigo R."/>
            <person name="Zody M.C."/>
            <person name="Mesirov J."/>
            <person name="Lindblad-Toh K."/>
            <person name="Birren B."/>
            <person name="Nusbaum C."/>
            <person name="Kahn D."/>
            <person name="Robinson-Rechavi M."/>
            <person name="Laudet V."/>
            <person name="Schachter V."/>
            <person name="Quetier F."/>
            <person name="Saurin W."/>
            <person name="Scarpelli C."/>
            <person name="Wincker P."/>
            <person name="Lander E.S."/>
            <person name="Weissenbach J."/>
            <person name="Roest Crollius H."/>
        </authorList>
    </citation>
    <scope>NUCLEOTIDE SEQUENCE [LARGE SCALE GENOMIC DNA]</scope>
</reference>
<name>Q4S6Q7_TETNG</name>
<keyword evidence="3" id="KW-0206">Cytoskeleton</keyword>
<dbReference type="OrthoDB" id="6431598at2759"/>
<evidence type="ECO:0000256" key="1">
    <source>
        <dbReference type="ARBA" id="ARBA00004245"/>
    </source>
</evidence>
<evidence type="ECO:0000256" key="4">
    <source>
        <dbReference type="SAM" id="MobiDB-lite"/>
    </source>
</evidence>
<proteinExistence type="predicted"/>
<organism evidence="5">
    <name type="scientific">Tetraodon nigroviridis</name>
    <name type="common">Spotted green pufferfish</name>
    <name type="synonym">Chelonodon nigroviridis</name>
    <dbReference type="NCBI Taxonomy" id="99883"/>
    <lineage>
        <taxon>Eukaryota</taxon>
        <taxon>Metazoa</taxon>
        <taxon>Chordata</taxon>
        <taxon>Craniata</taxon>
        <taxon>Vertebrata</taxon>
        <taxon>Euteleostomi</taxon>
        <taxon>Actinopterygii</taxon>
        <taxon>Neopterygii</taxon>
        <taxon>Teleostei</taxon>
        <taxon>Neoteleostei</taxon>
        <taxon>Acanthomorphata</taxon>
        <taxon>Eupercaria</taxon>
        <taxon>Tetraodontiformes</taxon>
        <taxon>Tetradontoidea</taxon>
        <taxon>Tetraodontidae</taxon>
        <taxon>Tetraodon</taxon>
    </lineage>
</organism>
<dbReference type="PANTHER" id="PTHR31183:SF2">
    <property type="entry name" value="TRICHOPLEIN KERATIN FILAMENT-BINDING PROTEIN"/>
    <property type="match status" value="1"/>
</dbReference>
<dbReference type="KEGG" id="tng:GSTEN00023168G001"/>
<dbReference type="Ensembl" id="ENSTNIT00000015495.1">
    <property type="protein sequence ID" value="ENSTNIP00000015290.1"/>
    <property type="gene ID" value="ENSTNIG00000012322.1"/>
</dbReference>